<organism evidence="1">
    <name type="scientific">Herbaspirillum huttiense subsp. nephrolepidis</name>
    <dbReference type="NCBI Taxonomy" id="3075126"/>
    <lineage>
        <taxon>Bacteria</taxon>
        <taxon>Pseudomonadati</taxon>
        <taxon>Pseudomonadota</taxon>
        <taxon>Betaproteobacteria</taxon>
        <taxon>Burkholderiales</taxon>
        <taxon>Oxalobacteraceae</taxon>
        <taxon>Herbaspirillum</taxon>
    </lineage>
</organism>
<dbReference type="EMBL" id="JAVRAA010000005">
    <property type="protein sequence ID" value="MDT0337667.1"/>
    <property type="molecule type" value="Genomic_DNA"/>
</dbReference>
<sequence length="415" mass="48890">MNDIFEELNGLPLEDGELTTFGKFCDAFLGKRPVITEKLFPLIETSLTSESFQSTVMRVYMDECISEKLTIMQEFDLRRDHPNAARFYAPQFDLVEKKLSIKTFQELIDSLGNHLNEYPGSLEILNNSYKSIHKLDGFEYIRKNYINYSIGRLLYYRYQSIKGRIEMLNMKYSEVVKSEYEKIGIDITKVDPQFSKYKLISLNENIQIFNNKESQTIRDSRIGKYFWIKVPRALLAKIELLVKQEIISEIAFRVDYVSDLIPAMEEMEFGSPLRLKISSLPELSKFYSTENYDDNLWIQHDPNKRSLTFEELVEDFEVTGDEIVTQVIHIEYILKDENFFITHLDHEFIIYTMDQYQERMNNAGIKGYKKVKTFKIDGSMIPFNLKLDNDLFLIQVLDSYFKNNDLIQEYFAGLN</sequence>
<protein>
    <submittedName>
        <fullName evidence="1">Uncharacterized protein</fullName>
    </submittedName>
</protein>
<name>A0AAE4K645_9BURK</name>
<gene>
    <name evidence="1" type="ORF">RJN63_12555</name>
</gene>
<reference evidence="1" key="1">
    <citation type="submission" date="2023-02" db="EMBL/GenBank/DDBJ databases">
        <title>Description of Herbaspirillum huttiense subsp. nephrolepsisexaltata and Herbaspirillum huttiense subsp. lycopersicon.</title>
        <authorList>
            <person name="Poudel M."/>
            <person name="Sharma A."/>
            <person name="Goss E."/>
            <person name="Tapia J.H."/>
            <person name="Harmon C.M."/>
            <person name="Jones J.B."/>
        </authorList>
    </citation>
    <scope>NUCLEOTIDE SEQUENCE</scope>
    <source>
        <strain evidence="1">NC40101</strain>
    </source>
</reference>
<comment type="caution">
    <text evidence="1">The sequence shown here is derived from an EMBL/GenBank/DDBJ whole genome shotgun (WGS) entry which is preliminary data.</text>
</comment>
<proteinExistence type="predicted"/>
<dbReference type="AlphaFoldDB" id="A0AAE4K645"/>
<evidence type="ECO:0000313" key="1">
    <source>
        <dbReference type="EMBL" id="MDT0337667.1"/>
    </source>
</evidence>
<dbReference type="RefSeq" id="WP_310837620.1">
    <property type="nucleotide sequence ID" value="NZ_JAVLSM010000007.1"/>
</dbReference>
<accession>A0AAE4K645</accession>